<protein>
    <recommendedName>
        <fullName evidence="3">Lipoprotein</fullName>
    </recommendedName>
</protein>
<evidence type="ECO:0000313" key="1">
    <source>
        <dbReference type="EMBL" id="MDQ0480681.1"/>
    </source>
</evidence>
<gene>
    <name evidence="1" type="ORF">QOZ93_002431</name>
</gene>
<dbReference type="EMBL" id="JAUSWN010000025">
    <property type="protein sequence ID" value="MDQ0480681.1"/>
    <property type="molecule type" value="Genomic_DNA"/>
</dbReference>
<name>A0ABU0JU99_HATLI</name>
<dbReference type="RefSeq" id="WP_307356764.1">
    <property type="nucleotide sequence ID" value="NZ_BAAACJ010000038.1"/>
</dbReference>
<accession>A0ABU0JU99</accession>
<comment type="caution">
    <text evidence="1">The sequence shown here is derived from an EMBL/GenBank/DDBJ whole genome shotgun (WGS) entry which is preliminary data.</text>
</comment>
<keyword evidence="2" id="KW-1185">Reference proteome</keyword>
<evidence type="ECO:0008006" key="3">
    <source>
        <dbReference type="Google" id="ProtNLM"/>
    </source>
</evidence>
<organism evidence="1 2">
    <name type="scientific">Hathewaya limosa</name>
    <name type="common">Clostridium limosum</name>
    <dbReference type="NCBI Taxonomy" id="1536"/>
    <lineage>
        <taxon>Bacteria</taxon>
        <taxon>Bacillati</taxon>
        <taxon>Bacillota</taxon>
        <taxon>Clostridia</taxon>
        <taxon>Eubacteriales</taxon>
        <taxon>Clostridiaceae</taxon>
        <taxon>Hathewaya</taxon>
    </lineage>
</organism>
<sequence length="176" mass="21197">MKKKRNKIVVLILVICCIIGGYKLYPHIFKEKGNLYSLKMSKEFKDCHYDGIQVFRRKTREVKEVRNEVFKDCEKQSKEILDYLNTFKLIEVSSKKVLENENQNEKSEISQVTFTQCNEECKKDYKHRKIVTIYFYNNSNLNIMTFYKDYTKKYFRVEGKIDFKYINKILSSIKNS</sequence>
<proteinExistence type="predicted"/>
<reference evidence="1 2" key="1">
    <citation type="submission" date="2023-07" db="EMBL/GenBank/DDBJ databases">
        <title>Genomic Encyclopedia of Type Strains, Phase IV (KMG-IV): sequencing the most valuable type-strain genomes for metagenomic binning, comparative biology and taxonomic classification.</title>
        <authorList>
            <person name="Goeker M."/>
        </authorList>
    </citation>
    <scope>NUCLEOTIDE SEQUENCE [LARGE SCALE GENOMIC DNA]</scope>
    <source>
        <strain evidence="1 2">DSM 1400</strain>
    </source>
</reference>
<dbReference type="Proteomes" id="UP001224418">
    <property type="component" value="Unassembled WGS sequence"/>
</dbReference>
<evidence type="ECO:0000313" key="2">
    <source>
        <dbReference type="Proteomes" id="UP001224418"/>
    </source>
</evidence>